<evidence type="ECO:0000313" key="2">
    <source>
        <dbReference type="EMBL" id="GAA2476545.1"/>
    </source>
</evidence>
<accession>A0ABN3L5Y7</accession>
<evidence type="ECO:0008006" key="4">
    <source>
        <dbReference type="Google" id="ProtNLM"/>
    </source>
</evidence>
<dbReference type="EMBL" id="BAAATA010000004">
    <property type="protein sequence ID" value="GAA2476545.1"/>
    <property type="molecule type" value="Genomic_DNA"/>
</dbReference>
<dbReference type="RefSeq" id="WP_344381947.1">
    <property type="nucleotide sequence ID" value="NZ_BAAATA010000004.1"/>
</dbReference>
<evidence type="ECO:0000313" key="3">
    <source>
        <dbReference type="Proteomes" id="UP001501358"/>
    </source>
</evidence>
<dbReference type="Proteomes" id="UP001501358">
    <property type="component" value="Unassembled WGS sequence"/>
</dbReference>
<gene>
    <name evidence="2" type="ORF">GCM10010406_10890</name>
</gene>
<reference evidence="2 3" key="1">
    <citation type="journal article" date="2019" name="Int. J. Syst. Evol. Microbiol.">
        <title>The Global Catalogue of Microorganisms (GCM) 10K type strain sequencing project: providing services to taxonomists for standard genome sequencing and annotation.</title>
        <authorList>
            <consortium name="The Broad Institute Genomics Platform"/>
            <consortium name="The Broad Institute Genome Sequencing Center for Infectious Disease"/>
            <person name="Wu L."/>
            <person name="Ma J."/>
        </authorList>
    </citation>
    <scope>NUCLEOTIDE SEQUENCE [LARGE SCALE GENOMIC DNA]</scope>
    <source>
        <strain evidence="2 3">JCM 6307</strain>
    </source>
</reference>
<keyword evidence="3" id="KW-1185">Reference proteome</keyword>
<name>A0ABN3L5Y7_9ACTN</name>
<organism evidence="2 3">
    <name type="scientific">Streptomyces thermolineatus</name>
    <dbReference type="NCBI Taxonomy" id="44033"/>
    <lineage>
        <taxon>Bacteria</taxon>
        <taxon>Bacillati</taxon>
        <taxon>Actinomycetota</taxon>
        <taxon>Actinomycetes</taxon>
        <taxon>Kitasatosporales</taxon>
        <taxon>Streptomycetaceae</taxon>
        <taxon>Streptomyces</taxon>
    </lineage>
</organism>
<keyword evidence="1" id="KW-0472">Membrane</keyword>
<keyword evidence="1" id="KW-0812">Transmembrane</keyword>
<feature type="transmembrane region" description="Helical" evidence="1">
    <location>
        <begin position="39"/>
        <end position="58"/>
    </location>
</feature>
<protein>
    <recommendedName>
        <fullName evidence="4">Integral membrane protein</fullName>
    </recommendedName>
</protein>
<proteinExistence type="predicted"/>
<keyword evidence="1" id="KW-1133">Transmembrane helix</keyword>
<evidence type="ECO:0000256" key="1">
    <source>
        <dbReference type="SAM" id="Phobius"/>
    </source>
</evidence>
<feature type="transmembrane region" description="Helical" evidence="1">
    <location>
        <begin position="12"/>
        <end position="33"/>
    </location>
</feature>
<sequence length="252" mass="25840">MTASQRAGADLRLLRAAVFTAVCVVLAAAGHSLASGSTVPVGSLAAGWLALFAVTAALAGRERALAPITVGLLAGQAGLHLIFNGLETARSPRPAPSGVADLAARLMCGEQGPIGERTAHDIVLRAGLDPADYADTAVTAAAHHGQLSYSWSMLAGHLAAAAVAGWLLRRGEAALWGLLRLCAQAVAAASSPLRVLRTATALLRALLRGTGDDTAPSRRARRDEHDERPLESVLLQNSVVRRGPPAPCALAA</sequence>
<comment type="caution">
    <text evidence="2">The sequence shown here is derived from an EMBL/GenBank/DDBJ whole genome shotgun (WGS) entry which is preliminary data.</text>
</comment>